<evidence type="ECO:0000313" key="3">
    <source>
        <dbReference type="EMBL" id="MQU09444.1"/>
    </source>
</evidence>
<reference evidence="3 4" key="1">
    <citation type="submission" date="2019-10" db="EMBL/GenBank/DDBJ databases">
        <title>Evaluation of single-gene subtyping targets for Pseudomonas.</title>
        <authorList>
            <person name="Reichler S.J."/>
            <person name="Orsi R.H."/>
            <person name="Wiedmann M."/>
            <person name="Martin N.H."/>
            <person name="Murphy S.I."/>
        </authorList>
    </citation>
    <scope>NUCLEOTIDE SEQUENCE [LARGE SCALE GENOMIC DNA]</scope>
    <source>
        <strain evidence="3 4">FSL R10-1637</strain>
    </source>
</reference>
<comment type="caution">
    <text evidence="3">The sequence shown here is derived from an EMBL/GenBank/DDBJ whole genome shotgun (WGS) entry which is preliminary data.</text>
</comment>
<evidence type="ECO:0000313" key="2">
    <source>
        <dbReference type="EMBL" id="MQU09443.1"/>
    </source>
</evidence>
<dbReference type="AlphaFoldDB" id="A0A6L5I1C6"/>
<accession>A0A6L5I1C6</accession>
<evidence type="ECO:0000256" key="1">
    <source>
        <dbReference type="SAM" id="MobiDB-lite"/>
    </source>
</evidence>
<dbReference type="EMBL" id="WIVU01000126">
    <property type="protein sequence ID" value="MQU09444.1"/>
    <property type="molecule type" value="Genomic_DNA"/>
</dbReference>
<dbReference type="EMBL" id="WIVU01000126">
    <property type="protein sequence ID" value="MQU09443.1"/>
    <property type="molecule type" value="Genomic_DNA"/>
</dbReference>
<dbReference type="RefSeq" id="WP_153376209.1">
    <property type="nucleotide sequence ID" value="NZ_WIVU01000126.1"/>
</dbReference>
<dbReference type="Proteomes" id="UP000478064">
    <property type="component" value="Unassembled WGS sequence"/>
</dbReference>
<protein>
    <submittedName>
        <fullName evidence="3">Uncharacterized protein</fullName>
    </submittedName>
</protein>
<feature type="compositionally biased region" description="Basic and acidic residues" evidence="1">
    <location>
        <begin position="41"/>
        <end position="56"/>
    </location>
</feature>
<evidence type="ECO:0000313" key="4">
    <source>
        <dbReference type="Proteomes" id="UP000478064"/>
    </source>
</evidence>
<gene>
    <name evidence="2" type="ORF">GHO27_27775</name>
    <name evidence="3" type="ORF">GHO27_27780</name>
</gene>
<name>A0A6L5I1C6_9PSED</name>
<organism evidence="3 4">
    <name type="scientific">Pseudomonas helleri</name>
    <dbReference type="NCBI Taxonomy" id="1608996"/>
    <lineage>
        <taxon>Bacteria</taxon>
        <taxon>Pseudomonadati</taxon>
        <taxon>Pseudomonadota</taxon>
        <taxon>Gammaproteobacteria</taxon>
        <taxon>Pseudomonadales</taxon>
        <taxon>Pseudomonadaceae</taxon>
        <taxon>Pseudomonas</taxon>
    </lineage>
</organism>
<feature type="region of interest" description="Disordered" evidence="1">
    <location>
        <begin position="41"/>
        <end position="66"/>
    </location>
</feature>
<proteinExistence type="predicted"/>
<sequence length="66" mass="7625">MQDTAQDLRNRLESLQGPFKGLTKDQVKEVLKVAMTFQMENKKAKEQSKVHRREQGKNAPVRGQSR</sequence>